<keyword evidence="5" id="KW-0694">RNA-binding</keyword>
<dbReference type="Proteomes" id="UP000231960">
    <property type="component" value="Unassembled WGS sequence"/>
</dbReference>
<dbReference type="HAMAP" id="MF_01320_B">
    <property type="entry name" value="Ribosomal_uL2_B"/>
    <property type="match status" value="1"/>
</dbReference>
<dbReference type="InterPro" id="IPR012340">
    <property type="entry name" value="NA-bd_OB-fold"/>
</dbReference>
<dbReference type="SMART" id="SM01382">
    <property type="entry name" value="Ribosomal_L2_C"/>
    <property type="match status" value="1"/>
</dbReference>
<dbReference type="InterPro" id="IPR008991">
    <property type="entry name" value="Translation_prot_SH3-like_sf"/>
</dbReference>
<dbReference type="Gene3D" id="2.30.30.30">
    <property type="match status" value="1"/>
</dbReference>
<evidence type="ECO:0000259" key="8">
    <source>
        <dbReference type="SMART" id="SM01383"/>
    </source>
</evidence>
<dbReference type="PANTHER" id="PTHR13691:SF5">
    <property type="entry name" value="LARGE RIBOSOMAL SUBUNIT PROTEIN UL2M"/>
    <property type="match status" value="1"/>
</dbReference>
<dbReference type="SMART" id="SM01383">
    <property type="entry name" value="Ribosomal_L2"/>
    <property type="match status" value="1"/>
</dbReference>
<dbReference type="FunFam" id="4.10.950.10:FF:000001">
    <property type="entry name" value="50S ribosomal protein L2"/>
    <property type="match status" value="1"/>
</dbReference>
<evidence type="ECO:0000256" key="5">
    <source>
        <dbReference type="HAMAP-Rule" id="MF_01320"/>
    </source>
</evidence>
<name>A0A2M9R774_9FLAO</name>
<dbReference type="InterPro" id="IPR022666">
    <property type="entry name" value="Ribosomal_uL2_RNA-bd_dom"/>
</dbReference>
<dbReference type="InterPro" id="IPR005880">
    <property type="entry name" value="Ribosomal_uL2_bac/org-type"/>
</dbReference>
<dbReference type="NCBIfam" id="TIGR01171">
    <property type="entry name" value="rplB_bact"/>
    <property type="match status" value="1"/>
</dbReference>
<evidence type="ECO:0000256" key="3">
    <source>
        <dbReference type="ARBA" id="ARBA00023274"/>
    </source>
</evidence>
<dbReference type="AlphaFoldDB" id="A0A2M9R774"/>
<dbReference type="InterPro" id="IPR014722">
    <property type="entry name" value="Rib_uL2_dom2"/>
</dbReference>
<evidence type="ECO:0000256" key="2">
    <source>
        <dbReference type="ARBA" id="ARBA00022980"/>
    </source>
</evidence>
<comment type="function">
    <text evidence="5">One of the primary rRNA binding proteins. Required for association of the 30S and 50S subunits to form the 70S ribosome, for tRNA binding and peptide bond formation. It has been suggested to have peptidyltransferase activity; this is somewhat controversial. Makes several contacts with the 16S rRNA in the 70S ribosome.</text>
</comment>
<gene>
    <name evidence="5" type="primary">rplB</name>
    <name evidence="9" type="ORF">CDL10_09280</name>
</gene>
<organism evidence="9 10">
    <name type="scientific">Avrilella dinanensis</name>
    <dbReference type="NCBI Taxonomy" id="2008672"/>
    <lineage>
        <taxon>Bacteria</taxon>
        <taxon>Pseudomonadati</taxon>
        <taxon>Bacteroidota</taxon>
        <taxon>Flavobacteriia</taxon>
        <taxon>Flavobacteriales</taxon>
        <taxon>Flavobacteriaceae</taxon>
        <taxon>Avrilella</taxon>
    </lineage>
</organism>
<dbReference type="GO" id="GO:0019843">
    <property type="term" value="F:rRNA binding"/>
    <property type="evidence" value="ECO:0007669"/>
    <property type="project" value="UniProtKB-UniRule"/>
</dbReference>
<comment type="caution">
    <text evidence="9">The sequence shown here is derived from an EMBL/GenBank/DDBJ whole genome shotgun (WGS) entry which is preliminary data.</text>
</comment>
<evidence type="ECO:0000256" key="4">
    <source>
        <dbReference type="ARBA" id="ARBA00035242"/>
    </source>
</evidence>
<dbReference type="GO" id="GO:0015934">
    <property type="term" value="C:large ribosomal subunit"/>
    <property type="evidence" value="ECO:0007669"/>
    <property type="project" value="InterPro"/>
</dbReference>
<dbReference type="FunFam" id="2.40.50.140:FF:000003">
    <property type="entry name" value="50S ribosomal protein L2"/>
    <property type="match status" value="1"/>
</dbReference>
<feature type="region of interest" description="Disordered" evidence="6">
    <location>
        <begin position="29"/>
        <end position="53"/>
    </location>
</feature>
<dbReference type="Gene3D" id="4.10.950.10">
    <property type="entry name" value="Ribosomal protein L2, domain 3"/>
    <property type="match status" value="1"/>
</dbReference>
<accession>A0A2M9R774</accession>
<evidence type="ECO:0000259" key="7">
    <source>
        <dbReference type="SMART" id="SM01382"/>
    </source>
</evidence>
<keyword evidence="3 5" id="KW-0687">Ribonucleoprotein</keyword>
<dbReference type="InterPro" id="IPR002171">
    <property type="entry name" value="Ribosomal_uL2"/>
</dbReference>
<dbReference type="PANTHER" id="PTHR13691">
    <property type="entry name" value="RIBOSOMAL PROTEIN L2"/>
    <property type="match status" value="1"/>
</dbReference>
<dbReference type="Pfam" id="PF00181">
    <property type="entry name" value="Ribosomal_L2_N"/>
    <property type="match status" value="1"/>
</dbReference>
<feature type="domain" description="Large ribosomal subunit protein uL2 RNA-binding" evidence="8">
    <location>
        <begin position="42"/>
        <end position="118"/>
    </location>
</feature>
<evidence type="ECO:0000256" key="1">
    <source>
        <dbReference type="ARBA" id="ARBA00005636"/>
    </source>
</evidence>
<dbReference type="RefSeq" id="WP_100678270.1">
    <property type="nucleotide sequence ID" value="NZ_NIPO01000001.1"/>
</dbReference>
<evidence type="ECO:0000313" key="10">
    <source>
        <dbReference type="Proteomes" id="UP000231960"/>
    </source>
</evidence>
<dbReference type="FunFam" id="2.30.30.30:FF:000001">
    <property type="entry name" value="50S ribosomal protein L2"/>
    <property type="match status" value="1"/>
</dbReference>
<dbReference type="GO" id="GO:0003735">
    <property type="term" value="F:structural constituent of ribosome"/>
    <property type="evidence" value="ECO:0007669"/>
    <property type="project" value="InterPro"/>
</dbReference>
<dbReference type="InterPro" id="IPR014726">
    <property type="entry name" value="Ribosomal_uL2_dom3"/>
</dbReference>
<dbReference type="EMBL" id="NIPO01000001">
    <property type="protein sequence ID" value="PJR04712.1"/>
    <property type="molecule type" value="Genomic_DNA"/>
</dbReference>
<feature type="domain" description="Large ribosomal subunit protein uL2 C-terminal" evidence="7">
    <location>
        <begin position="124"/>
        <end position="251"/>
    </location>
</feature>
<dbReference type="Pfam" id="PF03947">
    <property type="entry name" value="Ribosomal_L2_C"/>
    <property type="match status" value="1"/>
</dbReference>
<feature type="region of interest" description="Disordered" evidence="6">
    <location>
        <begin position="221"/>
        <end position="265"/>
    </location>
</feature>
<dbReference type="SUPFAM" id="SSF50104">
    <property type="entry name" value="Translation proteins SH3-like domain"/>
    <property type="match status" value="1"/>
</dbReference>
<proteinExistence type="inferred from homology"/>
<reference evidence="9 10" key="1">
    <citation type="submission" date="2017-06" db="EMBL/GenBank/DDBJ databases">
        <title>Description of Avrilella dinanensis gen. nov. sp. nov.</title>
        <authorList>
            <person name="Leyer C."/>
            <person name="Sassi M."/>
            <person name="Minet J."/>
            <person name="Kayal S."/>
            <person name="Cattoir V."/>
        </authorList>
    </citation>
    <scope>NUCLEOTIDE SEQUENCE [LARGE SCALE GENOMIC DNA]</scope>
    <source>
        <strain evidence="9 10">UR159</strain>
    </source>
</reference>
<dbReference type="GO" id="GO:0002181">
    <property type="term" value="P:cytoplasmic translation"/>
    <property type="evidence" value="ECO:0007669"/>
    <property type="project" value="TreeGrafter"/>
</dbReference>
<keyword evidence="5" id="KW-0699">rRNA-binding</keyword>
<comment type="subunit">
    <text evidence="5">Part of the 50S ribosomal subunit. Forms a bridge to the 30S subunit in the 70S ribosome.</text>
</comment>
<protein>
    <recommendedName>
        <fullName evidence="4 5">Large ribosomal subunit protein uL2</fullName>
    </recommendedName>
</protein>
<dbReference type="OrthoDB" id="9778722at2"/>
<evidence type="ECO:0000256" key="6">
    <source>
        <dbReference type="SAM" id="MobiDB-lite"/>
    </source>
</evidence>
<keyword evidence="10" id="KW-1185">Reference proteome</keyword>
<dbReference type="Gene3D" id="2.40.50.140">
    <property type="entry name" value="Nucleic acid-binding proteins"/>
    <property type="match status" value="1"/>
</dbReference>
<dbReference type="InterPro" id="IPR022669">
    <property type="entry name" value="Ribosomal_uL2_C"/>
</dbReference>
<keyword evidence="2 5" id="KW-0689">Ribosomal protein</keyword>
<dbReference type="PIRSF" id="PIRSF002158">
    <property type="entry name" value="Ribosomal_L2"/>
    <property type="match status" value="1"/>
</dbReference>
<dbReference type="GO" id="GO:0016740">
    <property type="term" value="F:transferase activity"/>
    <property type="evidence" value="ECO:0007669"/>
    <property type="project" value="InterPro"/>
</dbReference>
<comment type="similarity">
    <text evidence="1 5">Belongs to the universal ribosomal protein uL2 family.</text>
</comment>
<evidence type="ECO:0000313" key="9">
    <source>
        <dbReference type="EMBL" id="PJR04712.1"/>
    </source>
</evidence>
<sequence>MSVRKLKPITPGQRFRVVNGFDAITTDKPERSLLAPKKSSGGRNSQGKMTVRYKGGGHKKRYRLIDFKRNKFGVPATVKSIEYDPNRTAFIALLAYADGEKRYIIAPSGLQVGQTVVSGPDAAPEVGNTMPLANIPLGTVISCIELRPGEGALIARSAGTFAQLVARDGKYATVKMPSGEIRLVLLTCVATIGSVSNHDHQLLVSGKAGRSRWLGRRPRTRPVAMNPIDHPMGGGEGRSSGGHPRSRNGIPAKGYRTRSRVKYSNKYIVERRKK</sequence>
<dbReference type="SUPFAM" id="SSF50249">
    <property type="entry name" value="Nucleic acid-binding proteins"/>
    <property type="match status" value="1"/>
</dbReference>